<protein>
    <submittedName>
        <fullName evidence="1">Uncharacterized protein</fullName>
    </submittedName>
</protein>
<reference evidence="1 2" key="1">
    <citation type="submission" date="2016-11" db="EMBL/GenBank/DDBJ databases">
        <title>Paenibacillus species isolates.</title>
        <authorList>
            <person name="Beno S.M."/>
        </authorList>
    </citation>
    <scope>NUCLEOTIDE SEQUENCE [LARGE SCALE GENOMIC DNA]</scope>
    <source>
        <strain evidence="1 2">FSL R5-0378</strain>
    </source>
</reference>
<accession>A0A1R1DTT2</accession>
<comment type="caution">
    <text evidence="1">The sequence shown here is derived from an EMBL/GenBank/DDBJ whole genome shotgun (WGS) entry which is preliminary data.</text>
</comment>
<gene>
    <name evidence="1" type="ORF">BK138_35485</name>
</gene>
<dbReference type="AlphaFoldDB" id="A0A1R1DTT2"/>
<evidence type="ECO:0000313" key="2">
    <source>
        <dbReference type="Proteomes" id="UP000187172"/>
    </source>
</evidence>
<sequence length="68" mass="7440">MYKIFHLVNMSGPAGTKVGVQFRAKPRKTKNGLFAIDANRGRFLGPNEILKIAAQGRISVNTNVEISP</sequence>
<organism evidence="1 2">
    <name type="scientific">Paenibacillus rhizosphaerae</name>
    <dbReference type="NCBI Taxonomy" id="297318"/>
    <lineage>
        <taxon>Bacteria</taxon>
        <taxon>Bacillati</taxon>
        <taxon>Bacillota</taxon>
        <taxon>Bacilli</taxon>
        <taxon>Bacillales</taxon>
        <taxon>Paenibacillaceae</taxon>
        <taxon>Paenibacillus</taxon>
    </lineage>
</organism>
<dbReference type="Proteomes" id="UP000187172">
    <property type="component" value="Unassembled WGS sequence"/>
</dbReference>
<dbReference type="EMBL" id="MRTP01000032">
    <property type="protein sequence ID" value="OMF42959.1"/>
    <property type="molecule type" value="Genomic_DNA"/>
</dbReference>
<name>A0A1R1DTT2_9BACL</name>
<evidence type="ECO:0000313" key="1">
    <source>
        <dbReference type="EMBL" id="OMF42959.1"/>
    </source>
</evidence>
<keyword evidence="2" id="KW-1185">Reference proteome</keyword>
<proteinExistence type="predicted"/>